<evidence type="ECO:0000256" key="8">
    <source>
        <dbReference type="SAM" id="Phobius"/>
    </source>
</evidence>
<feature type="transmembrane region" description="Helical" evidence="8">
    <location>
        <begin position="347"/>
        <end position="366"/>
    </location>
</feature>
<feature type="transmembrane region" description="Helical" evidence="8">
    <location>
        <begin position="85"/>
        <end position="102"/>
    </location>
</feature>
<keyword evidence="3" id="KW-0328">Glycosyltransferase</keyword>
<feature type="transmembrane region" description="Helical" evidence="8">
    <location>
        <begin position="320"/>
        <end position="340"/>
    </location>
</feature>
<dbReference type="EMBL" id="MFCR01000002">
    <property type="protein sequence ID" value="OGE19722.1"/>
    <property type="molecule type" value="Genomic_DNA"/>
</dbReference>
<feature type="transmembrane region" description="Helical" evidence="8">
    <location>
        <begin position="295"/>
        <end position="314"/>
    </location>
</feature>
<evidence type="ECO:0000313" key="10">
    <source>
        <dbReference type="EMBL" id="OGE19722.1"/>
    </source>
</evidence>
<comment type="subcellular location">
    <subcellularLocation>
        <location evidence="1">Cell membrane</location>
        <topology evidence="1">Multi-pass membrane protein</topology>
    </subcellularLocation>
</comment>
<evidence type="ECO:0000256" key="4">
    <source>
        <dbReference type="ARBA" id="ARBA00022679"/>
    </source>
</evidence>
<dbReference type="InterPro" id="IPR038731">
    <property type="entry name" value="RgtA/B/C-like"/>
</dbReference>
<dbReference type="AlphaFoldDB" id="A0A1F5ITM9"/>
<dbReference type="PANTHER" id="PTHR33908:SF11">
    <property type="entry name" value="MEMBRANE PROTEIN"/>
    <property type="match status" value="1"/>
</dbReference>
<feature type="transmembrane region" description="Helical" evidence="8">
    <location>
        <begin position="264"/>
        <end position="283"/>
    </location>
</feature>
<evidence type="ECO:0000256" key="3">
    <source>
        <dbReference type="ARBA" id="ARBA00022676"/>
    </source>
</evidence>
<dbReference type="GO" id="GO:0009103">
    <property type="term" value="P:lipopolysaccharide biosynthetic process"/>
    <property type="evidence" value="ECO:0007669"/>
    <property type="project" value="UniProtKB-ARBA"/>
</dbReference>
<evidence type="ECO:0000256" key="6">
    <source>
        <dbReference type="ARBA" id="ARBA00022989"/>
    </source>
</evidence>
<keyword evidence="4" id="KW-0808">Transferase</keyword>
<evidence type="ECO:0000313" key="11">
    <source>
        <dbReference type="Proteomes" id="UP000176336"/>
    </source>
</evidence>
<sequence length="483" mass="55172">MDKTLGIGEKKVIWIIIVFGLILRLISLNQSLWLDEAINILAVKNFSLPGLITQYAIADFHPPGWFIILWFWGKVFGYSEISMRIPSVVFGVIAIFVVYLIGKKLFSKKIGLLAALLLSINPLHIYYSQEARMYSMAALAVAVNIFILIKLLHKERINIIFIVMSNLFILLADYVAYFIFPAELMLLILLKEKKLINKWLVAAFVALVLTSWWIPIFVNQLNAGAVAAENLPAWRFIVGGFDFKTIPLTFVKFIIGRISLADKMLYYALLLPVCSLFAYLLLIGIRKSNNFQKKLLLTWVVIPPLIATAISLVVPVYNYFRVLFILPGFIILIAVGMLHFKNKLRIIIFVIVVLIEFICSLLYLLLPGYQREDWRRLVYYFQSFKPSIVLFESPGILPPFDYYAKGSINAKGALDDFPAKDEHAVSNLDSIVKGHKEVFLVDYLVQISDPNRVVVRKLNDLGYIQLDIKNFTGVGFIYHYILK</sequence>
<proteinExistence type="predicted"/>
<evidence type="ECO:0000256" key="5">
    <source>
        <dbReference type="ARBA" id="ARBA00022692"/>
    </source>
</evidence>
<dbReference type="GO" id="GO:0005886">
    <property type="term" value="C:plasma membrane"/>
    <property type="evidence" value="ECO:0007669"/>
    <property type="project" value="UniProtKB-SubCell"/>
</dbReference>
<keyword evidence="7 8" id="KW-0472">Membrane</keyword>
<accession>A0A1F5ITM9</accession>
<reference evidence="10 11" key="1">
    <citation type="journal article" date="2016" name="Nat. Commun.">
        <title>Thousands of microbial genomes shed light on interconnected biogeochemical processes in an aquifer system.</title>
        <authorList>
            <person name="Anantharaman K."/>
            <person name="Brown C.T."/>
            <person name="Hug L.A."/>
            <person name="Sharon I."/>
            <person name="Castelle C.J."/>
            <person name="Probst A.J."/>
            <person name="Thomas B.C."/>
            <person name="Singh A."/>
            <person name="Wilkins M.J."/>
            <person name="Karaoz U."/>
            <person name="Brodie E.L."/>
            <person name="Williams K.H."/>
            <person name="Hubbard S.S."/>
            <person name="Banfield J.F."/>
        </authorList>
    </citation>
    <scope>NUCLEOTIDE SEQUENCE [LARGE SCALE GENOMIC DNA]</scope>
</reference>
<keyword evidence="2" id="KW-1003">Cell membrane</keyword>
<protein>
    <recommendedName>
        <fullName evidence="9">Glycosyltransferase RgtA/B/C/D-like domain-containing protein</fullName>
    </recommendedName>
</protein>
<feature type="transmembrane region" description="Helical" evidence="8">
    <location>
        <begin position="12"/>
        <end position="34"/>
    </location>
</feature>
<evidence type="ECO:0000256" key="2">
    <source>
        <dbReference type="ARBA" id="ARBA00022475"/>
    </source>
</evidence>
<keyword evidence="6 8" id="KW-1133">Transmembrane helix</keyword>
<keyword evidence="5 8" id="KW-0812">Transmembrane</keyword>
<evidence type="ECO:0000256" key="7">
    <source>
        <dbReference type="ARBA" id="ARBA00023136"/>
    </source>
</evidence>
<dbReference type="InterPro" id="IPR050297">
    <property type="entry name" value="LipidA_mod_glycosyltrf_83"/>
</dbReference>
<dbReference type="Pfam" id="PF13231">
    <property type="entry name" value="PMT_2"/>
    <property type="match status" value="1"/>
</dbReference>
<gene>
    <name evidence="10" type="ORF">A2871_03635</name>
</gene>
<dbReference type="PANTHER" id="PTHR33908">
    <property type="entry name" value="MANNOSYLTRANSFERASE YKCB-RELATED"/>
    <property type="match status" value="1"/>
</dbReference>
<feature type="transmembrane region" description="Helical" evidence="8">
    <location>
        <begin position="159"/>
        <end position="180"/>
    </location>
</feature>
<comment type="caution">
    <text evidence="10">The sequence shown here is derived from an EMBL/GenBank/DDBJ whole genome shotgun (WGS) entry which is preliminary data.</text>
</comment>
<feature type="transmembrane region" description="Helical" evidence="8">
    <location>
        <begin position="200"/>
        <end position="221"/>
    </location>
</feature>
<evidence type="ECO:0000256" key="1">
    <source>
        <dbReference type="ARBA" id="ARBA00004651"/>
    </source>
</evidence>
<evidence type="ECO:0000259" key="9">
    <source>
        <dbReference type="Pfam" id="PF13231"/>
    </source>
</evidence>
<feature type="domain" description="Glycosyltransferase RgtA/B/C/D-like" evidence="9">
    <location>
        <begin position="61"/>
        <end position="211"/>
    </location>
</feature>
<name>A0A1F5ITM9_9BACT</name>
<dbReference type="GO" id="GO:0016763">
    <property type="term" value="F:pentosyltransferase activity"/>
    <property type="evidence" value="ECO:0007669"/>
    <property type="project" value="TreeGrafter"/>
</dbReference>
<feature type="transmembrane region" description="Helical" evidence="8">
    <location>
        <begin position="109"/>
        <end position="127"/>
    </location>
</feature>
<feature type="transmembrane region" description="Helical" evidence="8">
    <location>
        <begin position="133"/>
        <end position="152"/>
    </location>
</feature>
<dbReference type="Proteomes" id="UP000176336">
    <property type="component" value="Unassembled WGS sequence"/>
</dbReference>
<organism evidence="10 11">
    <name type="scientific">Candidatus Daviesbacteria bacterium RIFCSPHIGHO2_01_FULL_41_23</name>
    <dbReference type="NCBI Taxonomy" id="1797764"/>
    <lineage>
        <taxon>Bacteria</taxon>
        <taxon>Candidatus Daviesiibacteriota</taxon>
    </lineage>
</organism>